<reference evidence="2 3" key="1">
    <citation type="submission" date="2023-07" db="EMBL/GenBank/DDBJ databases">
        <authorList>
            <person name="Girao M."/>
            <person name="Carvalho M.F."/>
        </authorList>
    </citation>
    <scope>NUCLEOTIDE SEQUENCE [LARGE SCALE GENOMIC DNA]</scope>
    <source>
        <strain evidence="2 3">YIM65754</strain>
    </source>
</reference>
<dbReference type="InterPro" id="IPR024344">
    <property type="entry name" value="MDMPI_metal-binding"/>
</dbReference>
<proteinExistence type="predicted"/>
<dbReference type="NCBIfam" id="TIGR03083">
    <property type="entry name" value="maleylpyruvate isomerase family mycothiol-dependent enzyme"/>
    <property type="match status" value="1"/>
</dbReference>
<dbReference type="InterPro" id="IPR017517">
    <property type="entry name" value="Maleyloyr_isom"/>
</dbReference>
<protein>
    <submittedName>
        <fullName evidence="2">Maleylpyruvate isomerase family mycothiol-dependent enzyme</fullName>
    </submittedName>
</protein>
<dbReference type="GO" id="GO:0016853">
    <property type="term" value="F:isomerase activity"/>
    <property type="evidence" value="ECO:0007669"/>
    <property type="project" value="UniProtKB-KW"/>
</dbReference>
<feature type="domain" description="Mycothiol-dependent maleylpyruvate isomerase metal-binding" evidence="1">
    <location>
        <begin position="10"/>
        <end position="94"/>
    </location>
</feature>
<sequence>MSRSVMALAHDERADLADFLETLSPRQWEQPSLCQGWTVRDVVAHMISYEEHDTPDLLKRVAKTRFRPWKLNEVALAEYAHLGPDPLVDFLRRHLDPQGATARFGGRVGLVDALIHHQDIRRPLGVPRPVPPERLRCALPFAVTAPPLRGFWKARGVRLVATDLDWTYGRGPEARGPGEAVLMTMAGRRGIAKELSGPGAEILGERLG</sequence>
<evidence type="ECO:0000313" key="2">
    <source>
        <dbReference type="EMBL" id="MEE2061396.1"/>
    </source>
</evidence>
<dbReference type="EMBL" id="JAUTXY010000017">
    <property type="protein sequence ID" value="MEE2061396.1"/>
    <property type="molecule type" value="Genomic_DNA"/>
</dbReference>
<evidence type="ECO:0000259" key="1">
    <source>
        <dbReference type="Pfam" id="PF11716"/>
    </source>
</evidence>
<name>A0ABU7LIK4_9NOCA</name>
<dbReference type="Gene3D" id="1.20.120.450">
    <property type="entry name" value="dinb family like domain"/>
    <property type="match status" value="1"/>
</dbReference>
<comment type="caution">
    <text evidence="2">The sequence shown here is derived from an EMBL/GenBank/DDBJ whole genome shotgun (WGS) entry which is preliminary data.</text>
</comment>
<dbReference type="InterPro" id="IPR034660">
    <property type="entry name" value="DinB/YfiT-like"/>
</dbReference>
<dbReference type="Pfam" id="PF11716">
    <property type="entry name" value="MDMPI_N"/>
    <property type="match status" value="1"/>
</dbReference>
<dbReference type="Proteomes" id="UP001336020">
    <property type="component" value="Unassembled WGS sequence"/>
</dbReference>
<evidence type="ECO:0000313" key="3">
    <source>
        <dbReference type="Proteomes" id="UP001336020"/>
    </source>
</evidence>
<gene>
    <name evidence="2" type="ORF">Q7514_28110</name>
</gene>
<accession>A0ABU7LIK4</accession>
<organism evidence="2 3">
    <name type="scientific">Rhodococcus artemisiae</name>
    <dbReference type="NCBI Taxonomy" id="714159"/>
    <lineage>
        <taxon>Bacteria</taxon>
        <taxon>Bacillati</taxon>
        <taxon>Actinomycetota</taxon>
        <taxon>Actinomycetes</taxon>
        <taxon>Mycobacteriales</taxon>
        <taxon>Nocardiaceae</taxon>
        <taxon>Rhodococcus</taxon>
    </lineage>
</organism>
<dbReference type="SUPFAM" id="SSF109854">
    <property type="entry name" value="DinB/YfiT-like putative metalloenzymes"/>
    <property type="match status" value="1"/>
</dbReference>
<dbReference type="RefSeq" id="WP_330136547.1">
    <property type="nucleotide sequence ID" value="NZ_JAUTXY010000017.1"/>
</dbReference>
<keyword evidence="2" id="KW-0413">Isomerase</keyword>
<keyword evidence="3" id="KW-1185">Reference proteome</keyword>